<evidence type="ECO:0000313" key="2">
    <source>
        <dbReference type="EMBL" id="NIH57260.1"/>
    </source>
</evidence>
<dbReference type="EMBL" id="JAAMOZ010000001">
    <property type="protein sequence ID" value="NIH57260.1"/>
    <property type="molecule type" value="Genomic_DNA"/>
</dbReference>
<keyword evidence="1" id="KW-0472">Membrane</keyword>
<feature type="transmembrane region" description="Helical" evidence="1">
    <location>
        <begin position="88"/>
        <end position="109"/>
    </location>
</feature>
<sequence>MACFLVPAAEAVVVTVIRRRVAKRQGSEQQEFGGVFWPQALAWLSNLLWGGSFLLAIEHIWHGEVVPWPPFLTAMNSPVATSEMLHEMATVGVSMAVLVTAVWAIMVAVSTRRAKAAAHVETAVN</sequence>
<proteinExistence type="predicted"/>
<dbReference type="RefSeq" id="WP_167166808.1">
    <property type="nucleotide sequence ID" value="NZ_BAAAOO010000008.1"/>
</dbReference>
<evidence type="ECO:0000313" key="3">
    <source>
        <dbReference type="Proteomes" id="UP000749311"/>
    </source>
</evidence>
<organism evidence="2 3">
    <name type="scientific">Brooklawnia cerclae</name>
    <dbReference type="NCBI Taxonomy" id="349934"/>
    <lineage>
        <taxon>Bacteria</taxon>
        <taxon>Bacillati</taxon>
        <taxon>Actinomycetota</taxon>
        <taxon>Actinomycetes</taxon>
        <taxon>Propionibacteriales</taxon>
        <taxon>Propionibacteriaceae</taxon>
        <taxon>Brooklawnia</taxon>
    </lineage>
</organism>
<keyword evidence="1" id="KW-1133">Transmembrane helix</keyword>
<evidence type="ECO:0000256" key="1">
    <source>
        <dbReference type="SAM" id="Phobius"/>
    </source>
</evidence>
<keyword evidence="1" id="KW-0812">Transmembrane</keyword>
<protein>
    <submittedName>
        <fullName evidence="2">Uncharacterized protein</fullName>
    </submittedName>
</protein>
<dbReference type="Proteomes" id="UP000749311">
    <property type="component" value="Unassembled WGS sequence"/>
</dbReference>
<name>A0ABX0SFU4_9ACTN</name>
<accession>A0ABX0SFU4</accession>
<keyword evidence="3" id="KW-1185">Reference proteome</keyword>
<reference evidence="2 3" key="1">
    <citation type="submission" date="2020-02" db="EMBL/GenBank/DDBJ databases">
        <title>Sequencing the genomes of 1000 actinobacteria strains.</title>
        <authorList>
            <person name="Klenk H.-P."/>
        </authorList>
    </citation>
    <scope>NUCLEOTIDE SEQUENCE [LARGE SCALE GENOMIC DNA]</scope>
    <source>
        <strain evidence="2 3">DSM 19609</strain>
    </source>
</reference>
<comment type="caution">
    <text evidence="2">The sequence shown here is derived from an EMBL/GenBank/DDBJ whole genome shotgun (WGS) entry which is preliminary data.</text>
</comment>
<gene>
    <name evidence="2" type="ORF">FB473_001905</name>
</gene>